<dbReference type="Gene3D" id="2.40.50.140">
    <property type="entry name" value="Nucleic acid-binding proteins"/>
    <property type="match status" value="2"/>
</dbReference>
<dbReference type="GO" id="GO:0005829">
    <property type="term" value="C:cytosol"/>
    <property type="evidence" value="ECO:0007669"/>
    <property type="project" value="UniProtKB-ARBA"/>
</dbReference>
<evidence type="ECO:0000256" key="3">
    <source>
        <dbReference type="ARBA" id="ARBA00009479"/>
    </source>
</evidence>
<dbReference type="NCBIfam" id="TIGR00038">
    <property type="entry name" value="efp"/>
    <property type="match status" value="1"/>
</dbReference>
<evidence type="ECO:0000256" key="4">
    <source>
        <dbReference type="ARBA" id="ARBA00022490"/>
    </source>
</evidence>
<reference evidence="12" key="1">
    <citation type="submission" date="2017-09" db="EMBL/GenBank/DDBJ databases">
        <title>Depth-based differentiation of microbial function through sediment-hosted aquifers and enrichment of novel symbionts in the deep terrestrial subsurface.</title>
        <authorList>
            <person name="Probst A.J."/>
            <person name="Ladd B."/>
            <person name="Jarett J.K."/>
            <person name="Geller-Mcgrath D.E."/>
            <person name="Sieber C.M.K."/>
            <person name="Emerson J.B."/>
            <person name="Anantharaman K."/>
            <person name="Thomas B.C."/>
            <person name="Malmstrom R."/>
            <person name="Stieglmeier M."/>
            <person name="Klingl A."/>
            <person name="Woyke T."/>
            <person name="Ryan C.M."/>
            <person name="Banfield J.F."/>
        </authorList>
    </citation>
    <scope>NUCLEOTIDE SEQUENCE [LARGE SCALE GENOMIC DNA]</scope>
</reference>
<dbReference type="InterPro" id="IPR011768">
    <property type="entry name" value="Transl_elongation_fac_P"/>
</dbReference>
<dbReference type="InterPro" id="IPR001059">
    <property type="entry name" value="Transl_elong_P/YeiP_cen"/>
</dbReference>
<protein>
    <recommendedName>
        <fullName evidence="7">Elongation factor P</fullName>
    </recommendedName>
</protein>
<comment type="similarity">
    <text evidence="3 8">Belongs to the elongation factor P family.</text>
</comment>
<dbReference type="HAMAP" id="MF_00141">
    <property type="entry name" value="EF_P"/>
    <property type="match status" value="1"/>
</dbReference>
<feature type="domain" description="Elongation factor P C-terminal" evidence="9">
    <location>
        <begin position="129"/>
        <end position="177"/>
    </location>
</feature>
<dbReference type="SMART" id="SM00841">
    <property type="entry name" value="Elong-fact-P_C"/>
    <property type="match status" value="1"/>
</dbReference>
<dbReference type="InterPro" id="IPR013852">
    <property type="entry name" value="Transl_elong_P/YeiP_CS"/>
</dbReference>
<keyword evidence="6" id="KW-0648">Protein biosynthesis</keyword>
<proteinExistence type="inferred from homology"/>
<organism evidence="11 12">
    <name type="scientific">Candidatus Dojkabacteria bacterium CG_4_10_14_0_2_um_filter_Dojkabacteria_WS6_41_15</name>
    <dbReference type="NCBI Taxonomy" id="2014249"/>
    <lineage>
        <taxon>Bacteria</taxon>
        <taxon>Candidatus Dojkabacteria</taxon>
    </lineage>
</organism>
<sequence>MAQTDQLKKSIFIMFNNEPYFITDAEFYSPGKGSAFTRVKMKNLNTGRVIPFTFKSGERVEELDVNFKTMQFLYSDTNISTFMDPTNYEQFSLSNDLLGNYLKYMKAGSDYILIVYNEQPISIKFPPQVVLEVTETSAAVKGNTANSATKEATLETGAVIQVPLFIDMGTKIKVDPE</sequence>
<dbReference type="Pfam" id="PF08207">
    <property type="entry name" value="EFP_N"/>
    <property type="match status" value="1"/>
</dbReference>
<dbReference type="EMBL" id="PFQB01000136">
    <property type="protein sequence ID" value="PJA11876.1"/>
    <property type="molecule type" value="Genomic_DNA"/>
</dbReference>
<keyword evidence="4" id="KW-0963">Cytoplasm</keyword>
<evidence type="ECO:0000256" key="6">
    <source>
        <dbReference type="ARBA" id="ARBA00022917"/>
    </source>
</evidence>
<comment type="pathway">
    <text evidence="2">Protein biosynthesis; polypeptide chain elongation.</text>
</comment>
<dbReference type="InterPro" id="IPR008991">
    <property type="entry name" value="Translation_prot_SH3-like_sf"/>
</dbReference>
<dbReference type="PIRSF" id="PIRSF005901">
    <property type="entry name" value="EF-P"/>
    <property type="match status" value="1"/>
</dbReference>
<dbReference type="FunFam" id="2.30.30.30:FF:000003">
    <property type="entry name" value="Elongation factor P"/>
    <property type="match status" value="1"/>
</dbReference>
<dbReference type="Gene3D" id="2.30.30.30">
    <property type="match status" value="1"/>
</dbReference>
<evidence type="ECO:0000256" key="1">
    <source>
        <dbReference type="ARBA" id="ARBA00004496"/>
    </source>
</evidence>
<keyword evidence="5 11" id="KW-0251">Elongation factor</keyword>
<evidence type="ECO:0000256" key="8">
    <source>
        <dbReference type="RuleBase" id="RU004389"/>
    </source>
</evidence>
<feature type="domain" description="Translation elongation factor P/YeiP central" evidence="10">
    <location>
        <begin position="67"/>
        <end position="121"/>
    </location>
</feature>
<dbReference type="CDD" id="cd04470">
    <property type="entry name" value="S1_EF-P_repeat_1"/>
    <property type="match status" value="1"/>
</dbReference>
<dbReference type="SUPFAM" id="SSF50249">
    <property type="entry name" value="Nucleic acid-binding proteins"/>
    <property type="match status" value="2"/>
</dbReference>
<dbReference type="SMART" id="SM01185">
    <property type="entry name" value="EFP"/>
    <property type="match status" value="1"/>
</dbReference>
<dbReference type="GO" id="GO:0043043">
    <property type="term" value="P:peptide biosynthetic process"/>
    <property type="evidence" value="ECO:0007669"/>
    <property type="project" value="InterPro"/>
</dbReference>
<evidence type="ECO:0000313" key="11">
    <source>
        <dbReference type="EMBL" id="PJA11876.1"/>
    </source>
</evidence>
<dbReference type="SUPFAM" id="SSF50104">
    <property type="entry name" value="Translation proteins SH3-like domain"/>
    <property type="match status" value="1"/>
</dbReference>
<dbReference type="FunFam" id="2.40.50.140:FF:000009">
    <property type="entry name" value="Elongation factor P"/>
    <property type="match status" value="1"/>
</dbReference>
<evidence type="ECO:0000256" key="2">
    <source>
        <dbReference type="ARBA" id="ARBA00004815"/>
    </source>
</evidence>
<dbReference type="CDD" id="cd05794">
    <property type="entry name" value="S1_EF-P_repeat_2"/>
    <property type="match status" value="1"/>
</dbReference>
<dbReference type="PANTHER" id="PTHR30053:SF12">
    <property type="entry name" value="ELONGATION FACTOR P (EF-P) FAMILY PROTEIN"/>
    <property type="match status" value="1"/>
</dbReference>
<dbReference type="PANTHER" id="PTHR30053">
    <property type="entry name" value="ELONGATION FACTOR P"/>
    <property type="match status" value="1"/>
</dbReference>
<evidence type="ECO:0000313" key="12">
    <source>
        <dbReference type="Proteomes" id="UP000228952"/>
    </source>
</evidence>
<accession>A0A2M7W0J1</accession>
<dbReference type="InterPro" id="IPR014722">
    <property type="entry name" value="Rib_uL2_dom2"/>
</dbReference>
<evidence type="ECO:0000256" key="7">
    <source>
        <dbReference type="NCBIfam" id="TIGR00038"/>
    </source>
</evidence>
<evidence type="ECO:0000259" key="10">
    <source>
        <dbReference type="SMART" id="SM01185"/>
    </source>
</evidence>
<evidence type="ECO:0000259" key="9">
    <source>
        <dbReference type="SMART" id="SM00841"/>
    </source>
</evidence>
<dbReference type="GO" id="GO:0003746">
    <property type="term" value="F:translation elongation factor activity"/>
    <property type="evidence" value="ECO:0007669"/>
    <property type="project" value="UniProtKB-UniRule"/>
</dbReference>
<dbReference type="InterPro" id="IPR012340">
    <property type="entry name" value="NA-bd_OB-fold"/>
</dbReference>
<dbReference type="InterPro" id="IPR020599">
    <property type="entry name" value="Transl_elong_fac_P/YeiP"/>
</dbReference>
<dbReference type="InterPro" id="IPR015365">
    <property type="entry name" value="Elong-fact-P_C"/>
</dbReference>
<name>A0A2M7W0J1_9BACT</name>
<comment type="caution">
    <text evidence="11">The sequence shown here is derived from an EMBL/GenBank/DDBJ whole genome shotgun (WGS) entry which is preliminary data.</text>
</comment>
<dbReference type="InterPro" id="IPR013185">
    <property type="entry name" value="Transl_elong_KOW-like"/>
</dbReference>
<gene>
    <name evidence="11" type="primary">efp</name>
    <name evidence="11" type="ORF">COX64_05240</name>
</gene>
<dbReference type="Pfam" id="PF01132">
    <property type="entry name" value="EFP"/>
    <property type="match status" value="1"/>
</dbReference>
<feature type="non-terminal residue" evidence="11">
    <location>
        <position position="177"/>
    </location>
</feature>
<evidence type="ECO:0000256" key="5">
    <source>
        <dbReference type="ARBA" id="ARBA00022768"/>
    </source>
</evidence>
<dbReference type="NCBIfam" id="NF001810">
    <property type="entry name" value="PRK00529.1"/>
    <property type="match status" value="1"/>
</dbReference>
<dbReference type="UniPathway" id="UPA00345"/>
<dbReference type="PROSITE" id="PS01275">
    <property type="entry name" value="EFP"/>
    <property type="match status" value="1"/>
</dbReference>
<dbReference type="FunFam" id="2.40.50.140:FF:000004">
    <property type="entry name" value="Elongation factor P"/>
    <property type="match status" value="1"/>
</dbReference>
<dbReference type="Proteomes" id="UP000228952">
    <property type="component" value="Unassembled WGS sequence"/>
</dbReference>
<comment type="subcellular location">
    <subcellularLocation>
        <location evidence="1">Cytoplasm</location>
    </subcellularLocation>
</comment>
<dbReference type="AlphaFoldDB" id="A0A2M7W0J1"/>
<dbReference type="Pfam" id="PF09285">
    <property type="entry name" value="Elong-fact-P_C"/>
    <property type="match status" value="1"/>
</dbReference>